<protein>
    <recommendedName>
        <fullName evidence="11">ADAMTS cysteine-rich domain-containing protein</fullName>
    </recommendedName>
</protein>
<feature type="transmembrane region" description="Helical" evidence="7">
    <location>
        <begin position="180"/>
        <end position="199"/>
    </location>
</feature>
<sequence length="228" mass="24924">MTESTSVITSTEQHASTSTDDQTPYTIMTTPGPIYPISWNEWLPWTQCTLPCGGGTHFRLMVCATVQASNCSRHLLSTDSGLDIGYAIEVGDCNIDPCPIDGFWLPWQPWGACSGTCGIGVSQRRRLCTEPMYGGNDCGENDHESKLCSEVECAEKIVRIESAIKEVTFTEADKRASAKMIGSSAVLILAISGILILLLDATSIRRHFGYMKSNIQSRLSSSPQYKQT</sequence>
<dbReference type="PROSITE" id="PS50092">
    <property type="entry name" value="TSP1"/>
    <property type="match status" value="2"/>
</dbReference>
<reference evidence="8 10" key="2">
    <citation type="journal article" date="2013" name="Nature">
        <title>Insights into bilaterian evolution from three spiralian genomes.</title>
        <authorList>
            <person name="Simakov O."/>
            <person name="Marletaz F."/>
            <person name="Cho S.J."/>
            <person name="Edsinger-Gonzales E."/>
            <person name="Havlak P."/>
            <person name="Hellsten U."/>
            <person name="Kuo D.H."/>
            <person name="Larsson T."/>
            <person name="Lv J."/>
            <person name="Arendt D."/>
            <person name="Savage R."/>
            <person name="Osoegawa K."/>
            <person name="de Jong P."/>
            <person name="Grimwood J."/>
            <person name="Chapman J.A."/>
            <person name="Shapiro H."/>
            <person name="Aerts A."/>
            <person name="Otillar R.P."/>
            <person name="Terry A.Y."/>
            <person name="Boore J.L."/>
            <person name="Grigoriev I.V."/>
            <person name="Lindberg D.R."/>
            <person name="Seaver E.C."/>
            <person name="Weisblat D.A."/>
            <person name="Putnam N.H."/>
            <person name="Rokhsar D.S."/>
        </authorList>
    </citation>
    <scope>NUCLEOTIDE SEQUENCE</scope>
    <source>
        <strain evidence="8 10">I ESC-2004</strain>
    </source>
</reference>
<evidence type="ECO:0000256" key="1">
    <source>
        <dbReference type="ARBA" id="ARBA00004613"/>
    </source>
</evidence>
<dbReference type="InterPro" id="IPR052065">
    <property type="entry name" value="Compl_asym_regulator"/>
</dbReference>
<gene>
    <name evidence="8" type="ORF">CAPTEDRAFT_161122</name>
</gene>
<dbReference type="OrthoDB" id="6273859at2759"/>
<keyword evidence="7" id="KW-1133">Transmembrane helix</keyword>
<keyword evidence="10" id="KW-1185">Reference proteome</keyword>
<keyword evidence="7" id="KW-0812">Transmembrane</keyword>
<evidence type="ECO:0000256" key="6">
    <source>
        <dbReference type="SAM" id="MobiDB-lite"/>
    </source>
</evidence>
<evidence type="ECO:0000313" key="8">
    <source>
        <dbReference type="EMBL" id="ELU11111.1"/>
    </source>
</evidence>
<evidence type="ECO:0000313" key="9">
    <source>
        <dbReference type="EnsemblMetazoa" id="CapteP161122"/>
    </source>
</evidence>
<dbReference type="PANTHER" id="PTHR22906">
    <property type="entry name" value="PROPERDIN"/>
    <property type="match status" value="1"/>
</dbReference>
<reference evidence="9" key="3">
    <citation type="submission" date="2015-06" db="UniProtKB">
        <authorList>
            <consortium name="EnsemblMetazoa"/>
        </authorList>
    </citation>
    <scope>IDENTIFICATION</scope>
</reference>
<dbReference type="PANTHER" id="PTHR22906:SF43">
    <property type="entry name" value="PROPERDIN"/>
    <property type="match status" value="1"/>
</dbReference>
<evidence type="ECO:0000256" key="7">
    <source>
        <dbReference type="SAM" id="Phobius"/>
    </source>
</evidence>
<dbReference type="FunFam" id="2.20.100.10:FF:000001">
    <property type="entry name" value="semaphorin-5A isoform X1"/>
    <property type="match status" value="1"/>
</dbReference>
<comment type="subcellular location">
    <subcellularLocation>
        <location evidence="1">Secreted</location>
    </subcellularLocation>
</comment>
<keyword evidence="3" id="KW-0732">Signal</keyword>
<dbReference type="SUPFAM" id="SSF82895">
    <property type="entry name" value="TSP-1 type 1 repeat"/>
    <property type="match status" value="2"/>
</dbReference>
<dbReference type="HOGENOM" id="CLU_1103672_0_0_1"/>
<reference evidence="10" key="1">
    <citation type="submission" date="2012-12" db="EMBL/GenBank/DDBJ databases">
        <authorList>
            <person name="Hellsten U."/>
            <person name="Grimwood J."/>
            <person name="Chapman J.A."/>
            <person name="Shapiro H."/>
            <person name="Aerts A."/>
            <person name="Otillar R.P."/>
            <person name="Terry A.Y."/>
            <person name="Boore J.L."/>
            <person name="Simakov O."/>
            <person name="Marletaz F."/>
            <person name="Cho S.-J."/>
            <person name="Edsinger-Gonzales E."/>
            <person name="Havlak P."/>
            <person name="Kuo D.-H."/>
            <person name="Larsson T."/>
            <person name="Lv J."/>
            <person name="Arendt D."/>
            <person name="Savage R."/>
            <person name="Osoegawa K."/>
            <person name="de Jong P."/>
            <person name="Lindberg D.R."/>
            <person name="Seaver E.C."/>
            <person name="Weisblat D.A."/>
            <person name="Putnam N.H."/>
            <person name="Grigoriev I.V."/>
            <person name="Rokhsar D.S."/>
        </authorList>
    </citation>
    <scope>NUCLEOTIDE SEQUENCE</scope>
    <source>
        <strain evidence="10">I ESC-2004</strain>
    </source>
</reference>
<proteinExistence type="predicted"/>
<dbReference type="EMBL" id="AMQN01005848">
    <property type="status" value="NOT_ANNOTATED_CDS"/>
    <property type="molecule type" value="Genomic_DNA"/>
</dbReference>
<dbReference type="AlphaFoldDB" id="R7V429"/>
<keyword evidence="7" id="KW-0472">Membrane</keyword>
<evidence type="ECO:0000256" key="2">
    <source>
        <dbReference type="ARBA" id="ARBA00022525"/>
    </source>
</evidence>
<dbReference type="Gene3D" id="2.20.100.10">
    <property type="entry name" value="Thrombospondin type-1 (TSP1) repeat"/>
    <property type="match status" value="2"/>
</dbReference>
<dbReference type="OMA" id="QASIEHM"/>
<evidence type="ECO:0000313" key="10">
    <source>
        <dbReference type="Proteomes" id="UP000014760"/>
    </source>
</evidence>
<dbReference type="SMART" id="SM00209">
    <property type="entry name" value="TSP1"/>
    <property type="match status" value="2"/>
</dbReference>
<keyword evidence="5" id="KW-1015">Disulfide bond</keyword>
<dbReference type="STRING" id="283909.R7V429"/>
<dbReference type="InterPro" id="IPR000884">
    <property type="entry name" value="TSP1_rpt"/>
</dbReference>
<evidence type="ECO:0000256" key="5">
    <source>
        <dbReference type="ARBA" id="ARBA00023157"/>
    </source>
</evidence>
<dbReference type="Pfam" id="PF00090">
    <property type="entry name" value="TSP_1"/>
    <property type="match status" value="2"/>
</dbReference>
<keyword evidence="2" id="KW-0964">Secreted</keyword>
<keyword evidence="4" id="KW-0677">Repeat</keyword>
<feature type="region of interest" description="Disordered" evidence="6">
    <location>
        <begin position="1"/>
        <end position="23"/>
    </location>
</feature>
<evidence type="ECO:0000256" key="4">
    <source>
        <dbReference type="ARBA" id="ARBA00022737"/>
    </source>
</evidence>
<dbReference type="EMBL" id="KB296957">
    <property type="protein sequence ID" value="ELU11111.1"/>
    <property type="molecule type" value="Genomic_DNA"/>
</dbReference>
<name>R7V429_CAPTE</name>
<evidence type="ECO:0008006" key="11">
    <source>
        <dbReference type="Google" id="ProtNLM"/>
    </source>
</evidence>
<organism evidence="8">
    <name type="scientific">Capitella teleta</name>
    <name type="common">Polychaete worm</name>
    <dbReference type="NCBI Taxonomy" id="283909"/>
    <lineage>
        <taxon>Eukaryota</taxon>
        <taxon>Metazoa</taxon>
        <taxon>Spiralia</taxon>
        <taxon>Lophotrochozoa</taxon>
        <taxon>Annelida</taxon>
        <taxon>Polychaeta</taxon>
        <taxon>Sedentaria</taxon>
        <taxon>Scolecida</taxon>
        <taxon>Capitellidae</taxon>
        <taxon>Capitella</taxon>
    </lineage>
</organism>
<dbReference type="InterPro" id="IPR036383">
    <property type="entry name" value="TSP1_rpt_sf"/>
</dbReference>
<evidence type="ECO:0000256" key="3">
    <source>
        <dbReference type="ARBA" id="ARBA00022729"/>
    </source>
</evidence>
<dbReference type="EnsemblMetazoa" id="CapteT161122">
    <property type="protein sequence ID" value="CapteP161122"/>
    <property type="gene ID" value="CapteG161122"/>
</dbReference>
<accession>R7V429</accession>
<dbReference type="Proteomes" id="UP000014760">
    <property type="component" value="Unassembled WGS sequence"/>
</dbReference>